<dbReference type="PANTHER" id="PTHR37512:SF1">
    <property type="entry name" value="NADR_TTD14 AAA DOMAIN-CONTAINING PROTEIN"/>
    <property type="match status" value="1"/>
</dbReference>
<evidence type="ECO:0000259" key="1">
    <source>
        <dbReference type="Pfam" id="PF13521"/>
    </source>
</evidence>
<dbReference type="InterPro" id="IPR027417">
    <property type="entry name" value="P-loop_NTPase"/>
</dbReference>
<dbReference type="AlphaFoldDB" id="A0A6P1P336"/>
<dbReference type="SUPFAM" id="SSF52540">
    <property type="entry name" value="P-loop containing nucleoside triphosphate hydrolases"/>
    <property type="match status" value="1"/>
</dbReference>
<dbReference type="InterPro" id="IPR052735">
    <property type="entry name" value="NAD_biosynth-regulator"/>
</dbReference>
<name>A0A6P1P336_9BACT</name>
<feature type="domain" description="NadR/Ttd14 AAA" evidence="1">
    <location>
        <begin position="3"/>
        <end position="157"/>
    </location>
</feature>
<protein>
    <submittedName>
        <fullName evidence="2">AAA family ATPase</fullName>
    </submittedName>
</protein>
<accession>A0A6P1P336</accession>
<proteinExistence type="predicted"/>
<evidence type="ECO:0000313" key="2">
    <source>
        <dbReference type="EMBL" id="QHL88808.1"/>
    </source>
</evidence>
<dbReference type="PANTHER" id="PTHR37512">
    <property type="entry name" value="TRIFUNCTIONAL NAD BIOSYNTHESIS/REGULATOR PROTEIN NADR"/>
    <property type="match status" value="1"/>
</dbReference>
<keyword evidence="3" id="KW-1185">Reference proteome</keyword>
<dbReference type="Pfam" id="PF13521">
    <property type="entry name" value="AAA_28"/>
    <property type="match status" value="1"/>
</dbReference>
<evidence type="ECO:0000313" key="3">
    <source>
        <dbReference type="Proteomes" id="UP000464214"/>
    </source>
</evidence>
<dbReference type="InterPro" id="IPR038727">
    <property type="entry name" value="NadR/Ttd14_AAA_dom"/>
</dbReference>
<dbReference type="KEGG" id="nib:GU926_15790"/>
<organism evidence="2 3">
    <name type="scientific">Nibribacter ruber</name>
    <dbReference type="NCBI Taxonomy" id="2698458"/>
    <lineage>
        <taxon>Bacteria</taxon>
        <taxon>Pseudomonadati</taxon>
        <taxon>Bacteroidota</taxon>
        <taxon>Cytophagia</taxon>
        <taxon>Cytophagales</taxon>
        <taxon>Hymenobacteraceae</taxon>
        <taxon>Nibribacter</taxon>
    </lineage>
</organism>
<dbReference type="Proteomes" id="UP000464214">
    <property type="component" value="Chromosome"/>
</dbReference>
<dbReference type="RefSeq" id="WP_160693560.1">
    <property type="nucleotide sequence ID" value="NZ_CP047897.1"/>
</dbReference>
<gene>
    <name evidence="2" type="ORF">GU926_15790</name>
</gene>
<dbReference type="Gene3D" id="3.40.50.300">
    <property type="entry name" value="P-loop containing nucleotide triphosphate hydrolases"/>
    <property type="match status" value="1"/>
</dbReference>
<sequence length="171" mass="19760">MKKIAITGPESTGKSTLAAHLAAHFQAPWVPEYARAYIEKLDRPYAASDLDEILKGQLALWQKAEDAQPHLLFLDTEALVMKIWAEHAYGQASDFILQELKKQEIDLYLLLDVDLPWEPDPQREHPHLRDYFYQWYKRELQEMGAPFVEISGKHDSRFQSAVQAVEQLLAK</sequence>
<dbReference type="EMBL" id="CP047897">
    <property type="protein sequence ID" value="QHL88808.1"/>
    <property type="molecule type" value="Genomic_DNA"/>
</dbReference>
<reference evidence="2 3" key="1">
    <citation type="submission" date="2020-01" db="EMBL/GenBank/DDBJ databases">
        <authorList>
            <person name="Kim M."/>
        </authorList>
    </citation>
    <scope>NUCLEOTIDE SEQUENCE [LARGE SCALE GENOMIC DNA]</scope>
    <source>
        <strain evidence="2 3">BT10</strain>
    </source>
</reference>